<sequence>MLGQRYLGVDHGRDAHGQRDAEHVAEPPRVHGDPA</sequence>
<evidence type="ECO:0000313" key="3">
    <source>
        <dbReference type="Proteomes" id="UP000316706"/>
    </source>
</evidence>
<name>A0A543INT1_9ACTN</name>
<dbReference type="AlphaFoldDB" id="A0A543INT1"/>
<protein>
    <submittedName>
        <fullName evidence="2">Uncharacterized protein</fullName>
    </submittedName>
</protein>
<dbReference type="EMBL" id="VFPO01000001">
    <property type="protein sequence ID" value="TQM72244.1"/>
    <property type="molecule type" value="Genomic_DNA"/>
</dbReference>
<comment type="caution">
    <text evidence="2">The sequence shown here is derived from an EMBL/GenBank/DDBJ whole genome shotgun (WGS) entry which is preliminary data.</text>
</comment>
<accession>A0A543INT1</accession>
<gene>
    <name evidence="2" type="ORF">FHX41_6039</name>
</gene>
<evidence type="ECO:0000256" key="1">
    <source>
        <dbReference type="SAM" id="MobiDB-lite"/>
    </source>
</evidence>
<dbReference type="Proteomes" id="UP000316706">
    <property type="component" value="Unassembled WGS sequence"/>
</dbReference>
<reference evidence="2 3" key="1">
    <citation type="submission" date="2019-06" db="EMBL/GenBank/DDBJ databases">
        <title>Sequencing the genomes of 1000 actinobacteria strains.</title>
        <authorList>
            <person name="Klenk H.-P."/>
        </authorList>
    </citation>
    <scope>NUCLEOTIDE SEQUENCE [LARGE SCALE GENOMIC DNA]</scope>
    <source>
        <strain evidence="2 3">DSM 45043</strain>
    </source>
</reference>
<evidence type="ECO:0000313" key="2">
    <source>
        <dbReference type="EMBL" id="TQM72244.1"/>
    </source>
</evidence>
<organism evidence="2 3">
    <name type="scientific">Actinomadura hallensis</name>
    <dbReference type="NCBI Taxonomy" id="337895"/>
    <lineage>
        <taxon>Bacteria</taxon>
        <taxon>Bacillati</taxon>
        <taxon>Actinomycetota</taxon>
        <taxon>Actinomycetes</taxon>
        <taxon>Streptosporangiales</taxon>
        <taxon>Thermomonosporaceae</taxon>
        <taxon>Actinomadura</taxon>
    </lineage>
</organism>
<keyword evidence="3" id="KW-1185">Reference proteome</keyword>
<feature type="region of interest" description="Disordered" evidence="1">
    <location>
        <begin position="1"/>
        <end position="35"/>
    </location>
</feature>
<proteinExistence type="predicted"/>
<feature type="compositionally biased region" description="Basic and acidic residues" evidence="1">
    <location>
        <begin position="8"/>
        <end position="35"/>
    </location>
</feature>